<reference evidence="1 2" key="1">
    <citation type="journal article" date="2015" name="Nature">
        <title>rRNA introns, odd ribosomes, and small enigmatic genomes across a large radiation of phyla.</title>
        <authorList>
            <person name="Brown C.T."/>
            <person name="Hug L.A."/>
            <person name="Thomas B.C."/>
            <person name="Sharon I."/>
            <person name="Castelle C.J."/>
            <person name="Singh A."/>
            <person name="Wilkins M.J."/>
            <person name="Williams K.H."/>
            <person name="Banfield J.F."/>
        </authorList>
    </citation>
    <scope>NUCLEOTIDE SEQUENCE [LARGE SCALE GENOMIC DNA]</scope>
</reference>
<proteinExistence type="predicted"/>
<gene>
    <name evidence="1" type="ORF">UR21_C0020G0016</name>
</gene>
<organism evidence="1 2">
    <name type="scientific">Candidatus Woesebacteria bacterium GW2011_GWC2_31_9</name>
    <dbReference type="NCBI Taxonomy" id="1618586"/>
    <lineage>
        <taxon>Bacteria</taxon>
        <taxon>Candidatus Woeseibacteriota</taxon>
    </lineage>
</organism>
<name>A0A0F9YWU2_9BACT</name>
<dbReference type="AlphaFoldDB" id="A0A0F9YWU2"/>
<accession>A0A0F9YWU2</accession>
<evidence type="ECO:0000313" key="1">
    <source>
        <dbReference type="EMBL" id="KKP30921.1"/>
    </source>
</evidence>
<evidence type="ECO:0000313" key="2">
    <source>
        <dbReference type="Proteomes" id="UP000034803"/>
    </source>
</evidence>
<dbReference type="Proteomes" id="UP000034803">
    <property type="component" value="Unassembled WGS sequence"/>
</dbReference>
<comment type="caution">
    <text evidence="1">The sequence shown here is derived from an EMBL/GenBank/DDBJ whole genome shotgun (WGS) entry which is preliminary data.</text>
</comment>
<protein>
    <submittedName>
        <fullName evidence="1">Uncharacterized protein</fullName>
    </submittedName>
</protein>
<dbReference type="EMBL" id="LBOI01000020">
    <property type="protein sequence ID" value="KKP30921.1"/>
    <property type="molecule type" value="Genomic_DNA"/>
</dbReference>
<sequence length="239" mass="27754">MIPLQILSDTFKDKEVIFKLYGIFYKRIPDEIQAVINVANTQMVAVPGTQLYSEHHPKIGNVFSDEAIFNYYEPIKDEIENMYKQKDSSKPFTTSTLLTYFLEKNDGNLKSSLGDMAGFLKYMIRSYWGDGTFETKTQIDWVRSHVIDQINKNFSLNKIPSPDSLSDESRDNVISVWGLIYHVPYLVSMLAYVSPNIIRIATMYEYATHKHVAGAYKIKVDTDVIKKMDDMFRYFQKFN</sequence>